<keyword evidence="5" id="KW-0175">Coiled coil</keyword>
<dbReference type="InterPro" id="IPR000626">
    <property type="entry name" value="Ubiquitin-like_dom"/>
</dbReference>
<organism evidence="9 10">
    <name type="scientific">Daphnia sinensis</name>
    <dbReference type="NCBI Taxonomy" id="1820382"/>
    <lineage>
        <taxon>Eukaryota</taxon>
        <taxon>Metazoa</taxon>
        <taxon>Ecdysozoa</taxon>
        <taxon>Arthropoda</taxon>
        <taxon>Crustacea</taxon>
        <taxon>Branchiopoda</taxon>
        <taxon>Diplostraca</taxon>
        <taxon>Cladocera</taxon>
        <taxon>Anomopoda</taxon>
        <taxon>Daphniidae</taxon>
        <taxon>Daphnia</taxon>
        <taxon>Daphnia similis group</taxon>
    </lineage>
</organism>
<dbReference type="SUPFAM" id="SSF54791">
    <property type="entry name" value="Eukaryotic type KH-domain (KH-domain type I)"/>
    <property type="match status" value="1"/>
</dbReference>
<feature type="compositionally biased region" description="Low complexity" evidence="6">
    <location>
        <begin position="325"/>
        <end position="336"/>
    </location>
</feature>
<dbReference type="PROSITE" id="PS50053">
    <property type="entry name" value="UBIQUITIN_2"/>
    <property type="match status" value="1"/>
</dbReference>
<sequence>MESGDEANNDTKGGHSGKTSATTDGNNSSTSSSNHGRPHQVVDNTDAAVSAGAGTCLCGHRSSGPSHFSSELPPLPVISLTVAPTTGGQFELKVSKLETIDNLKKTISKRLKVPKERICLLWKDRHLRDGTLREHGVCDGSRLTLLPSVETGLLTQRPEQSVMQALESLNDSQVNDFLSGKAPLNLTMRLGDHMMLIQLQLSAVAPTASSSAHRRPAVSHQPSTSSTSSRTSSSTSSSSSAESSNASASSAAPVPSTSSSTGLSAMLNAPLRQTLPTPPPSRAPSPSLLAAAAKAASAPASSNPVSVPSAVPPPIVKSEKPSPTPSASSSGSAVPPAAAAVGCGVAGCVGCETCDMRPVLDTRALAEASRNLTQTLKQLSSEVLTSRSTNESSGRSRRRQGAIIESMHHHGKGVYSGTFSGTLNPALQDRQGRPKRDISTIIHILNDLLCATPQYRRFYPVKLSMEVSFTTHSHIIGRAGVNINTVMKETSTKIHFPDQNRVAGEKKSNEVTISGELNNVETARRRIRFLIPVEFVIECRSEILDSYGRPTLVKDFASLYGVLLRLNEKTTGVCSHCSATVRGSQQEIARLKEAVNHLMKLNQNQDALVSTKMEFSTDQLEMLRANFRLLEAKYSTAFMTLKLTNHREEHHVVWIRGSVDGVYLTKMALMEFLPMKLMFHVHAVHLTFGVNERKLAKRLDVAVKMEPSTKPHSFLLQIVSYEKNAGNIYEFRRQILRLPISSGLSPIGFPLSLPQVQEPEPTILGCRTLVEQPRFRDTIEKGPQSIVQIIHSETSLTSNEQAVLPVSICALKFDKNSYRQLCQLLVESELSEYCELFLANEVDLAMFSTLGDEDLKSIGVTAYRPRRLMLHAIEELKNLSINYPVEEHSRLRQF</sequence>
<dbReference type="PANTHER" id="PTHR23010:SF1">
    <property type="entry name" value="MIDNOLIN"/>
    <property type="match status" value="1"/>
</dbReference>
<evidence type="ECO:0000256" key="1">
    <source>
        <dbReference type="ARBA" id="ARBA00004123"/>
    </source>
</evidence>
<dbReference type="InterPro" id="IPR004087">
    <property type="entry name" value="KH_dom"/>
</dbReference>
<comment type="similarity">
    <text evidence="2">Belongs to the BicC family.</text>
</comment>
<feature type="coiled-coil region" evidence="5">
    <location>
        <begin position="581"/>
        <end position="633"/>
    </location>
</feature>
<feature type="compositionally biased region" description="Low complexity" evidence="6">
    <location>
        <begin position="298"/>
        <end position="309"/>
    </location>
</feature>
<feature type="domain" description="Ubiquitin-like" evidence="7">
    <location>
        <begin position="78"/>
        <end position="152"/>
    </location>
</feature>
<dbReference type="EMBL" id="WJBH02000001">
    <property type="protein sequence ID" value="KAI9564422.1"/>
    <property type="molecule type" value="Genomic_DNA"/>
</dbReference>
<feature type="region of interest" description="Disordered" evidence="6">
    <location>
        <begin position="298"/>
        <end position="336"/>
    </location>
</feature>
<dbReference type="InterPro" id="IPR013761">
    <property type="entry name" value="SAM/pointed_sf"/>
</dbReference>
<evidence type="ECO:0000313" key="10">
    <source>
        <dbReference type="Proteomes" id="UP000820818"/>
    </source>
</evidence>
<dbReference type="AlphaFoldDB" id="A0AAD5PYQ1"/>
<gene>
    <name evidence="9" type="ORF">GHT06_008161</name>
</gene>
<feature type="region of interest" description="Disordered" evidence="6">
    <location>
        <begin position="1"/>
        <end position="40"/>
    </location>
</feature>
<feature type="compositionally biased region" description="Low complexity" evidence="6">
    <location>
        <begin position="19"/>
        <end position="34"/>
    </location>
</feature>
<dbReference type="SMART" id="SM00322">
    <property type="entry name" value="KH"/>
    <property type="match status" value="1"/>
</dbReference>
<feature type="region of interest" description="Disordered" evidence="6">
    <location>
        <begin position="271"/>
        <end position="290"/>
    </location>
</feature>
<dbReference type="InterPro" id="IPR029071">
    <property type="entry name" value="Ubiquitin-like_domsf"/>
</dbReference>
<evidence type="ECO:0000256" key="4">
    <source>
        <dbReference type="PROSITE-ProRule" id="PRU00117"/>
    </source>
</evidence>
<dbReference type="PROSITE" id="PS50084">
    <property type="entry name" value="KH_TYPE_1"/>
    <property type="match status" value="1"/>
</dbReference>
<dbReference type="InterPro" id="IPR004088">
    <property type="entry name" value="KH_dom_type_1"/>
</dbReference>
<protein>
    <submittedName>
        <fullName evidence="9">Uncharacterized protein</fullName>
    </submittedName>
</protein>
<dbReference type="Gene3D" id="3.30.310.270">
    <property type="match status" value="1"/>
</dbReference>
<dbReference type="GO" id="GO:0005634">
    <property type="term" value="C:nucleus"/>
    <property type="evidence" value="ECO:0007669"/>
    <property type="project" value="UniProtKB-SubCell"/>
</dbReference>
<dbReference type="CDD" id="cd01804">
    <property type="entry name" value="Ubl_midnolin"/>
    <property type="match status" value="1"/>
</dbReference>
<feature type="region of interest" description="Disordered" evidence="6">
    <location>
        <begin position="208"/>
        <end position="263"/>
    </location>
</feature>
<comment type="subcellular location">
    <subcellularLocation>
        <location evidence="1">Nucleus</location>
    </subcellularLocation>
</comment>
<evidence type="ECO:0000259" key="8">
    <source>
        <dbReference type="PROSITE" id="PS50105"/>
    </source>
</evidence>
<dbReference type="SMART" id="SM00454">
    <property type="entry name" value="SAM"/>
    <property type="match status" value="1"/>
</dbReference>
<dbReference type="SUPFAM" id="SSF47769">
    <property type="entry name" value="SAM/Pointed domain"/>
    <property type="match status" value="1"/>
</dbReference>
<dbReference type="Pfam" id="PF00013">
    <property type="entry name" value="KH_1"/>
    <property type="match status" value="1"/>
</dbReference>
<dbReference type="Pfam" id="PF00240">
    <property type="entry name" value="ubiquitin"/>
    <property type="match status" value="1"/>
</dbReference>
<evidence type="ECO:0000256" key="6">
    <source>
        <dbReference type="SAM" id="MobiDB-lite"/>
    </source>
</evidence>
<dbReference type="SMART" id="SM00213">
    <property type="entry name" value="UBQ"/>
    <property type="match status" value="1"/>
</dbReference>
<dbReference type="Pfam" id="PF00536">
    <property type="entry name" value="SAM_1"/>
    <property type="match status" value="1"/>
</dbReference>
<accession>A0AAD5PYQ1</accession>
<dbReference type="PROSITE" id="PS50105">
    <property type="entry name" value="SAM_DOMAIN"/>
    <property type="match status" value="1"/>
</dbReference>
<keyword evidence="4" id="KW-0694">RNA-binding</keyword>
<dbReference type="Proteomes" id="UP000820818">
    <property type="component" value="Linkage Group LG1"/>
</dbReference>
<proteinExistence type="inferred from homology"/>
<evidence type="ECO:0000313" key="9">
    <source>
        <dbReference type="EMBL" id="KAI9564422.1"/>
    </source>
</evidence>
<dbReference type="SUPFAM" id="SSF54236">
    <property type="entry name" value="Ubiquitin-like"/>
    <property type="match status" value="1"/>
</dbReference>
<dbReference type="Gene3D" id="1.10.150.50">
    <property type="entry name" value="Transcription Factor, Ets-1"/>
    <property type="match status" value="1"/>
</dbReference>
<keyword evidence="10" id="KW-1185">Reference proteome</keyword>
<dbReference type="Gene3D" id="3.10.20.90">
    <property type="entry name" value="Phosphatidylinositol 3-kinase Catalytic Subunit, Chain A, domain 1"/>
    <property type="match status" value="1"/>
</dbReference>
<dbReference type="InterPro" id="IPR001660">
    <property type="entry name" value="SAM"/>
</dbReference>
<feature type="compositionally biased region" description="Low complexity" evidence="6">
    <location>
        <begin position="222"/>
        <end position="261"/>
    </location>
</feature>
<dbReference type="GO" id="GO:0010468">
    <property type="term" value="P:regulation of gene expression"/>
    <property type="evidence" value="ECO:0007669"/>
    <property type="project" value="UniProtKB-ARBA"/>
</dbReference>
<name>A0AAD5PYQ1_9CRUS</name>
<evidence type="ECO:0000259" key="7">
    <source>
        <dbReference type="PROSITE" id="PS50053"/>
    </source>
</evidence>
<evidence type="ECO:0000256" key="3">
    <source>
        <dbReference type="ARBA" id="ARBA00023242"/>
    </source>
</evidence>
<reference evidence="9 10" key="1">
    <citation type="submission" date="2022-05" db="EMBL/GenBank/DDBJ databases">
        <title>A multi-omics perspective on studying reproductive biology in Daphnia sinensis.</title>
        <authorList>
            <person name="Jia J."/>
        </authorList>
    </citation>
    <scope>NUCLEOTIDE SEQUENCE [LARGE SCALE GENOMIC DNA]</scope>
    <source>
        <strain evidence="9 10">WSL</strain>
    </source>
</reference>
<evidence type="ECO:0000256" key="5">
    <source>
        <dbReference type="SAM" id="Coils"/>
    </source>
</evidence>
<dbReference type="GO" id="GO:0003723">
    <property type="term" value="F:RNA binding"/>
    <property type="evidence" value="ECO:0007669"/>
    <property type="project" value="UniProtKB-UniRule"/>
</dbReference>
<dbReference type="InterPro" id="IPR036612">
    <property type="entry name" value="KH_dom_type_1_sf"/>
</dbReference>
<dbReference type="InterPro" id="IPR039336">
    <property type="entry name" value="Midnolin"/>
</dbReference>
<feature type="domain" description="SAM" evidence="8">
    <location>
        <begin position="816"/>
        <end position="879"/>
    </location>
</feature>
<dbReference type="PANTHER" id="PTHR23010">
    <property type="entry name" value="MIDNOLIN"/>
    <property type="match status" value="1"/>
</dbReference>
<evidence type="ECO:0000256" key="2">
    <source>
        <dbReference type="ARBA" id="ARBA00007662"/>
    </source>
</evidence>
<comment type="caution">
    <text evidence="9">The sequence shown here is derived from an EMBL/GenBank/DDBJ whole genome shotgun (WGS) entry which is preliminary data.</text>
</comment>
<keyword evidence="3" id="KW-0539">Nucleus</keyword>